<dbReference type="AlphaFoldDB" id="A0A226DJL5"/>
<dbReference type="GO" id="GO:0001228">
    <property type="term" value="F:DNA-binding transcription activator activity, RNA polymerase II-specific"/>
    <property type="evidence" value="ECO:0007669"/>
    <property type="project" value="TreeGrafter"/>
</dbReference>
<keyword evidence="9" id="KW-0539">Nucleus</keyword>
<feature type="domain" description="C2H2-type" evidence="11">
    <location>
        <begin position="167"/>
        <end position="194"/>
    </location>
</feature>
<feature type="domain" description="C2H2-type" evidence="11">
    <location>
        <begin position="228"/>
        <end position="257"/>
    </location>
</feature>
<evidence type="ECO:0000313" key="13">
    <source>
        <dbReference type="Proteomes" id="UP000198287"/>
    </source>
</evidence>
<comment type="caution">
    <text evidence="12">The sequence shown here is derived from an EMBL/GenBank/DDBJ whole genome shotgun (WGS) entry which is preliminary data.</text>
</comment>
<keyword evidence="3" id="KW-0677">Repeat</keyword>
<dbReference type="InterPro" id="IPR013087">
    <property type="entry name" value="Znf_C2H2_type"/>
</dbReference>
<evidence type="ECO:0000259" key="11">
    <source>
        <dbReference type="PROSITE" id="PS50157"/>
    </source>
</evidence>
<keyword evidence="8" id="KW-0804">Transcription</keyword>
<keyword evidence="7" id="KW-0238">DNA-binding</keyword>
<feature type="domain" description="C2H2-type" evidence="11">
    <location>
        <begin position="76"/>
        <end position="105"/>
    </location>
</feature>
<dbReference type="SMART" id="SM00355">
    <property type="entry name" value="ZnF_C2H2"/>
    <property type="match status" value="18"/>
</dbReference>
<keyword evidence="2" id="KW-0479">Metal-binding</keyword>
<evidence type="ECO:0000256" key="6">
    <source>
        <dbReference type="ARBA" id="ARBA00023015"/>
    </source>
</evidence>
<organism evidence="12 13">
    <name type="scientific">Folsomia candida</name>
    <name type="common">Springtail</name>
    <dbReference type="NCBI Taxonomy" id="158441"/>
    <lineage>
        <taxon>Eukaryota</taxon>
        <taxon>Metazoa</taxon>
        <taxon>Ecdysozoa</taxon>
        <taxon>Arthropoda</taxon>
        <taxon>Hexapoda</taxon>
        <taxon>Collembola</taxon>
        <taxon>Entomobryomorpha</taxon>
        <taxon>Isotomoidea</taxon>
        <taxon>Isotomidae</taxon>
        <taxon>Proisotominae</taxon>
        <taxon>Folsomia</taxon>
    </lineage>
</organism>
<feature type="domain" description="C2H2-type" evidence="11">
    <location>
        <begin position="258"/>
        <end position="281"/>
    </location>
</feature>
<feature type="domain" description="C2H2-type" evidence="11">
    <location>
        <begin position="460"/>
        <end position="488"/>
    </location>
</feature>
<feature type="domain" description="C2H2-type" evidence="11">
    <location>
        <begin position="313"/>
        <end position="340"/>
    </location>
</feature>
<feature type="domain" description="C2H2-type" evidence="11">
    <location>
        <begin position="372"/>
        <end position="400"/>
    </location>
</feature>
<comment type="subcellular location">
    <subcellularLocation>
        <location evidence="1">Nucleus</location>
    </subcellularLocation>
</comment>
<protein>
    <recommendedName>
        <fullName evidence="11">C2H2-type domain-containing protein</fullName>
    </recommendedName>
</protein>
<gene>
    <name evidence="12" type="ORF">Fcan01_20237</name>
</gene>
<keyword evidence="4 10" id="KW-0863">Zinc-finger</keyword>
<feature type="domain" description="C2H2-type" evidence="11">
    <location>
        <begin position="198"/>
        <end position="225"/>
    </location>
</feature>
<feature type="domain" description="C2H2-type" evidence="11">
    <location>
        <begin position="489"/>
        <end position="518"/>
    </location>
</feature>
<dbReference type="Proteomes" id="UP000198287">
    <property type="component" value="Unassembled WGS sequence"/>
</dbReference>
<evidence type="ECO:0000256" key="7">
    <source>
        <dbReference type="ARBA" id="ARBA00023125"/>
    </source>
</evidence>
<dbReference type="FunFam" id="3.30.160.60:FF:000446">
    <property type="entry name" value="Zinc finger protein"/>
    <property type="match status" value="1"/>
</dbReference>
<evidence type="ECO:0000256" key="2">
    <source>
        <dbReference type="ARBA" id="ARBA00022723"/>
    </source>
</evidence>
<dbReference type="InterPro" id="IPR036236">
    <property type="entry name" value="Znf_C2H2_sf"/>
</dbReference>
<dbReference type="GO" id="GO:0008270">
    <property type="term" value="F:zinc ion binding"/>
    <property type="evidence" value="ECO:0007669"/>
    <property type="project" value="UniProtKB-KW"/>
</dbReference>
<evidence type="ECO:0000256" key="5">
    <source>
        <dbReference type="ARBA" id="ARBA00022833"/>
    </source>
</evidence>
<dbReference type="OMA" id="KHENISM"/>
<dbReference type="GO" id="GO:0000978">
    <property type="term" value="F:RNA polymerase II cis-regulatory region sequence-specific DNA binding"/>
    <property type="evidence" value="ECO:0007669"/>
    <property type="project" value="TreeGrafter"/>
</dbReference>
<dbReference type="PROSITE" id="PS00028">
    <property type="entry name" value="ZINC_FINGER_C2H2_1"/>
    <property type="match status" value="15"/>
</dbReference>
<evidence type="ECO:0000256" key="9">
    <source>
        <dbReference type="ARBA" id="ARBA00023242"/>
    </source>
</evidence>
<evidence type="ECO:0000313" key="12">
    <source>
        <dbReference type="EMBL" id="OXA45310.1"/>
    </source>
</evidence>
<evidence type="ECO:0000256" key="1">
    <source>
        <dbReference type="ARBA" id="ARBA00004123"/>
    </source>
</evidence>
<feature type="domain" description="C2H2-type" evidence="11">
    <location>
        <begin position="518"/>
        <end position="542"/>
    </location>
</feature>
<feature type="domain" description="C2H2-type" evidence="11">
    <location>
        <begin position="138"/>
        <end position="166"/>
    </location>
</feature>
<evidence type="ECO:0000256" key="4">
    <source>
        <dbReference type="ARBA" id="ARBA00022771"/>
    </source>
</evidence>
<feature type="domain" description="C2H2-type" evidence="11">
    <location>
        <begin position="109"/>
        <end position="137"/>
    </location>
</feature>
<keyword evidence="6" id="KW-0805">Transcription regulation</keyword>
<dbReference type="PROSITE" id="PS50157">
    <property type="entry name" value="ZINC_FINGER_C2H2_2"/>
    <property type="match status" value="18"/>
</dbReference>
<feature type="domain" description="C2H2-type" evidence="11">
    <location>
        <begin position="401"/>
        <end position="429"/>
    </location>
</feature>
<evidence type="ECO:0000256" key="10">
    <source>
        <dbReference type="PROSITE-ProRule" id="PRU00042"/>
    </source>
</evidence>
<dbReference type="FunFam" id="3.30.160.60:FF:000325">
    <property type="entry name" value="ZFP90 zinc finger protein"/>
    <property type="match status" value="1"/>
</dbReference>
<proteinExistence type="predicted"/>
<accession>A0A226DJL5</accession>
<sequence>MKDSGTQSNHDGRIKRKFRCEHSSCGKLFTRKEHLDVHFTTHSSLRPYSCPICRKTFKHKNALATHIKIHNEEQPHLCGFPNCGKSFRSLRGLRLHEKLHGDPDAYKVFQCPSCPKRFGRRARLKGHEESVHLKLKPFRCPLCPKYFGTPSQVKNHLSQFHLKEKPLKCDQCGKECGTKTALDSHRETHKSLNDRKLYPCKVPRCGRIFRHEGTLKGHEKLVHEGLGFTCGVANCGKKFATRSYLRQHEAAHSLQKECICTKCGKMLGSLNKLERHDKIVHGTRYRCKVAKCRLDFCSVSRLRRHEVTHVARLECYFCHKFFKWNQGIENHLRVHTLERPFSCKVPHCGFASGQKSNLTSHEWTHDKGGATLQCASCPKKFLTRYSLTTHENRVHLKLKPFTCKLCGKGCGDPGGLKIHISGFHLQEKPHKCGDCGAEFTVKCSLDKHWESRHAESRKVFECRECGRTWLTVASLKEHMEGEHGQGEEFPCGFTGCGKVAKTLKALKRHEATHSSREVTCSECGKMYASRGSLSEHVKRVHF</sequence>
<dbReference type="Gene3D" id="3.30.160.60">
    <property type="entry name" value="Classic Zinc Finger"/>
    <property type="match status" value="10"/>
</dbReference>
<feature type="domain" description="C2H2-type" evidence="11">
    <location>
        <begin position="48"/>
        <end position="75"/>
    </location>
</feature>
<feature type="domain" description="C2H2-type" evidence="11">
    <location>
        <begin position="430"/>
        <end position="458"/>
    </location>
</feature>
<evidence type="ECO:0000256" key="8">
    <source>
        <dbReference type="ARBA" id="ARBA00023163"/>
    </source>
</evidence>
<dbReference type="PANTHER" id="PTHR24393">
    <property type="entry name" value="ZINC FINGER PROTEIN"/>
    <property type="match status" value="1"/>
</dbReference>
<keyword evidence="13" id="KW-1185">Reference proteome</keyword>
<dbReference type="SUPFAM" id="SSF57667">
    <property type="entry name" value="beta-beta-alpha zinc fingers"/>
    <property type="match status" value="9"/>
</dbReference>
<dbReference type="EMBL" id="LNIX01000018">
    <property type="protein sequence ID" value="OXA45310.1"/>
    <property type="molecule type" value="Genomic_DNA"/>
</dbReference>
<feature type="domain" description="C2H2-type" evidence="11">
    <location>
        <begin position="285"/>
        <end position="314"/>
    </location>
</feature>
<dbReference type="Pfam" id="PF00096">
    <property type="entry name" value="zf-C2H2"/>
    <property type="match status" value="4"/>
</dbReference>
<dbReference type="PANTHER" id="PTHR24393:SF34">
    <property type="entry name" value="PR_SET DOMAIN 13"/>
    <property type="match status" value="1"/>
</dbReference>
<name>A0A226DJL5_FOLCA</name>
<feature type="domain" description="C2H2-type" evidence="11">
    <location>
        <begin position="341"/>
        <end position="365"/>
    </location>
</feature>
<feature type="domain" description="C2H2-type" evidence="11">
    <location>
        <begin position="18"/>
        <end position="47"/>
    </location>
</feature>
<dbReference type="OrthoDB" id="8895262at2759"/>
<keyword evidence="5" id="KW-0862">Zinc</keyword>
<evidence type="ECO:0000256" key="3">
    <source>
        <dbReference type="ARBA" id="ARBA00022737"/>
    </source>
</evidence>
<dbReference type="GO" id="GO:0005634">
    <property type="term" value="C:nucleus"/>
    <property type="evidence" value="ECO:0007669"/>
    <property type="project" value="UniProtKB-SubCell"/>
</dbReference>
<reference evidence="12 13" key="1">
    <citation type="submission" date="2015-12" db="EMBL/GenBank/DDBJ databases">
        <title>The genome of Folsomia candida.</title>
        <authorList>
            <person name="Faddeeva A."/>
            <person name="Derks M.F."/>
            <person name="Anvar Y."/>
            <person name="Smit S."/>
            <person name="Van Straalen N."/>
            <person name="Roelofs D."/>
        </authorList>
    </citation>
    <scope>NUCLEOTIDE SEQUENCE [LARGE SCALE GENOMIC DNA]</scope>
    <source>
        <strain evidence="12 13">VU population</strain>
        <tissue evidence="12">Whole body</tissue>
    </source>
</reference>